<dbReference type="Proteomes" id="UP000029033">
    <property type="component" value="Unassembled WGS sequence"/>
</dbReference>
<protein>
    <recommendedName>
        <fullName evidence="3">Minor tail protein</fullName>
    </recommendedName>
</protein>
<reference evidence="1 2" key="1">
    <citation type="submission" date="2014-03" db="EMBL/GenBank/DDBJ databases">
        <title>Genomics of Bifidobacteria.</title>
        <authorList>
            <person name="Ventura M."/>
            <person name="Milani C."/>
            <person name="Lugli G.A."/>
        </authorList>
    </citation>
    <scope>NUCLEOTIDE SEQUENCE [LARGE SCALE GENOMIC DNA]</scope>
    <source>
        <strain evidence="1 2">LMG 21589</strain>
    </source>
</reference>
<dbReference type="EMBL" id="JGZO01000031">
    <property type="protein sequence ID" value="KFI90254.1"/>
    <property type="molecule type" value="Genomic_DNA"/>
</dbReference>
<gene>
    <name evidence="1" type="ORF">BSCA_1865</name>
</gene>
<dbReference type="GeneID" id="85164982"/>
<accession>A0A087D404</accession>
<name>A0A087D404_9BIFI</name>
<comment type="caution">
    <text evidence="1">The sequence shown here is derived from an EMBL/GenBank/DDBJ whole genome shotgun (WGS) entry which is preliminary data.</text>
</comment>
<evidence type="ECO:0000313" key="2">
    <source>
        <dbReference type="Proteomes" id="UP000029033"/>
    </source>
</evidence>
<evidence type="ECO:0000313" key="1">
    <source>
        <dbReference type="EMBL" id="KFI90254.1"/>
    </source>
</evidence>
<dbReference type="RefSeq" id="WP_144414398.1">
    <property type="nucleotide sequence ID" value="NZ_CAUPKV010000018.1"/>
</dbReference>
<proteinExistence type="predicted"/>
<dbReference type="eggNOG" id="ENOG5032YXF">
    <property type="taxonomic scope" value="Bacteria"/>
</dbReference>
<evidence type="ECO:0008006" key="3">
    <source>
        <dbReference type="Google" id="ProtNLM"/>
    </source>
</evidence>
<dbReference type="OrthoDB" id="3231936at2"/>
<dbReference type="STRING" id="158787.BSCA_1865"/>
<sequence>MASRPAPLTVHVYEPVTGRHLYRLPYTAADWTESLNQPGSMNVTVDYTRTAARLGLFESLRCWKALIALQRATNGGFEVMHAGPLTDWEWDAENRSLKLTVGGGLTLLTKRLVINHALKDSWRDGSMLLDEKHPAGDMDLTLKGSYADIARGLTAEAMQWGGLPIGLPATTGGDKTRTYYAWDLATCADRILDLTNLEHGIEVRFDPRIKPDGSLIFDLHAGAELVDSTHQWNAVIPGQRVILSSVAGAGGAMTSQAWLTGGKDGDKTLMCRRTTTRLTEAGYLFCQSADTTHTTVSDLRTLQAHALGDLAQGAFPAETYKIKVGEEHRVRVGDHADLRVEDDHLGSRLLRLKITDLSGSADSDWLTLQAQERNET</sequence>
<organism evidence="1 2">
    <name type="scientific">Bifidobacterium scardovii</name>
    <dbReference type="NCBI Taxonomy" id="158787"/>
    <lineage>
        <taxon>Bacteria</taxon>
        <taxon>Bacillati</taxon>
        <taxon>Actinomycetota</taxon>
        <taxon>Actinomycetes</taxon>
        <taxon>Bifidobacteriales</taxon>
        <taxon>Bifidobacteriaceae</taxon>
        <taxon>Bifidobacterium</taxon>
    </lineage>
</organism>
<dbReference type="AlphaFoldDB" id="A0A087D404"/>
<keyword evidence="2" id="KW-1185">Reference proteome</keyword>